<evidence type="ECO:0000256" key="1">
    <source>
        <dbReference type="SAM" id="SignalP"/>
    </source>
</evidence>
<dbReference type="AlphaFoldDB" id="A0A8T8LV11"/>
<organism evidence="2 3">
    <name type="scientific">Pseudomonas syringae Cit 7</name>
    <dbReference type="NCBI Taxonomy" id="629264"/>
    <lineage>
        <taxon>Bacteria</taxon>
        <taxon>Pseudomonadati</taxon>
        <taxon>Pseudomonadota</taxon>
        <taxon>Gammaproteobacteria</taxon>
        <taxon>Pseudomonadales</taxon>
        <taxon>Pseudomonadaceae</taxon>
        <taxon>Pseudomonas</taxon>
        <taxon>Pseudomonas syringae</taxon>
    </lineage>
</organism>
<dbReference type="NCBIfam" id="NF038353">
    <property type="entry name" value="FxLYD_dom"/>
    <property type="match status" value="1"/>
</dbReference>
<reference evidence="2" key="1">
    <citation type="journal article" date="2011" name="PLoS Pathog.">
        <title>Dynamic evolution of pathogenicity revealed by sequencing and comparative genomics of 19 Pseudomonas syringae isolates.</title>
        <authorList>
            <person name="Baltrus D.A."/>
            <person name="Nishimura M.T."/>
            <person name="Romanchuk A."/>
            <person name="Chang J.H."/>
            <person name="Mukhtar M.S."/>
            <person name="Cherkis K."/>
            <person name="Roach J."/>
            <person name="Grant S.R."/>
            <person name="Jones C.D."/>
            <person name="Dangl J.L."/>
        </authorList>
    </citation>
    <scope>NUCLEOTIDE SEQUENCE</scope>
    <source>
        <strain evidence="2">Cit 7</strain>
    </source>
</reference>
<evidence type="ECO:0000313" key="3">
    <source>
        <dbReference type="Proteomes" id="UP000005924"/>
    </source>
</evidence>
<dbReference type="Proteomes" id="UP000005924">
    <property type="component" value="Chromosome"/>
</dbReference>
<feature type="signal peptide" evidence="1">
    <location>
        <begin position="1"/>
        <end position="18"/>
    </location>
</feature>
<protein>
    <submittedName>
        <fullName evidence="2">FxLYD domain-containing protein</fullName>
    </submittedName>
</protein>
<name>A0A8T8LV11_PSESX</name>
<reference evidence="2" key="2">
    <citation type="submission" date="2021-04" db="EMBL/GenBank/DDBJ databases">
        <title>A complete genome sequence for Pseudomonas syringae Cit7.</title>
        <authorList>
            <person name="Baltrus D.A."/>
        </authorList>
    </citation>
    <scope>NUCLEOTIDE SEQUENCE</scope>
    <source>
        <strain evidence="2">Cit 7</strain>
    </source>
</reference>
<accession>A0A8T8LV11</accession>
<dbReference type="RefSeq" id="WP_003364197.1">
    <property type="nucleotide sequence ID" value="NZ_CP073636.1"/>
</dbReference>
<keyword evidence="1" id="KW-0732">Signal</keyword>
<evidence type="ECO:0000313" key="2">
    <source>
        <dbReference type="EMBL" id="QUP65202.1"/>
    </source>
</evidence>
<feature type="chain" id="PRO_5035878564" evidence="1">
    <location>
        <begin position="19"/>
        <end position="105"/>
    </location>
</feature>
<dbReference type="InterPro" id="IPR047676">
    <property type="entry name" value="FxLYD_dom"/>
</dbReference>
<sequence>MRKIVAFVALFLSFAVSAADRVSISQLQVGTAPAGYPAVMGIAHNNTGATLSAVFVTFNLYDEAGNVVGNATAAGQNIGPGENLRFSAPTLVPFSTVKVTDVKAY</sequence>
<proteinExistence type="predicted"/>
<gene>
    <name evidence="2" type="ORF">PSYCIT7_020705</name>
</gene>
<dbReference type="EMBL" id="CP073636">
    <property type="protein sequence ID" value="QUP65202.1"/>
    <property type="molecule type" value="Genomic_DNA"/>
</dbReference>